<dbReference type="InParanoid" id="F2TWC3"/>
<feature type="region of interest" description="Disordered" evidence="5">
    <location>
        <begin position="392"/>
        <end position="412"/>
    </location>
</feature>
<keyword evidence="7" id="KW-0732">Signal</keyword>
<dbReference type="Proteomes" id="UP000007799">
    <property type="component" value="Unassembled WGS sequence"/>
</dbReference>
<evidence type="ECO:0000256" key="1">
    <source>
        <dbReference type="ARBA" id="ARBA00008693"/>
    </source>
</evidence>
<dbReference type="PANTHER" id="PTHR11245">
    <property type="entry name" value="STANNIOCALCIN"/>
    <property type="match status" value="1"/>
</dbReference>
<evidence type="ECO:0000256" key="6">
    <source>
        <dbReference type="SAM" id="Phobius"/>
    </source>
</evidence>
<dbReference type="OrthoDB" id="2251794at2759"/>
<reference evidence="8" key="1">
    <citation type="submission" date="2009-08" db="EMBL/GenBank/DDBJ databases">
        <title>Annotation of Salpingoeca rosetta.</title>
        <authorList>
            <consortium name="The Broad Institute Genome Sequencing Platform"/>
            <person name="Russ C."/>
            <person name="Cuomo C."/>
            <person name="Burger G."/>
            <person name="Gray M.W."/>
            <person name="Holland P.W.H."/>
            <person name="King N."/>
            <person name="Lang F.B.F."/>
            <person name="Roger A.J."/>
            <person name="Ruiz-Trillo I."/>
            <person name="Young S.K."/>
            <person name="Zeng Q."/>
            <person name="Gargeya S."/>
            <person name="Alvarado L."/>
            <person name="Berlin A."/>
            <person name="Chapman S.B."/>
            <person name="Chen Z."/>
            <person name="Freedman E."/>
            <person name="Gellesch M."/>
            <person name="Goldberg J."/>
            <person name="Griggs A."/>
            <person name="Gujja S."/>
            <person name="Heilman E."/>
            <person name="Heiman D."/>
            <person name="Howarth C."/>
            <person name="Mehta T."/>
            <person name="Neiman D."/>
            <person name="Pearson M."/>
            <person name="Roberts A."/>
            <person name="Saif S."/>
            <person name="Shea T."/>
            <person name="Shenoy N."/>
            <person name="Sisk P."/>
            <person name="Stolte C."/>
            <person name="Sykes S."/>
            <person name="White J."/>
            <person name="Yandava C."/>
            <person name="Haas B."/>
            <person name="Nusbaum C."/>
            <person name="Birren B."/>
        </authorList>
    </citation>
    <scope>NUCLEOTIDE SEQUENCE [LARGE SCALE GENOMIC DNA]</scope>
    <source>
        <strain evidence="8">ATCC 50818</strain>
    </source>
</reference>
<keyword evidence="4" id="KW-1015">Disulfide bond</keyword>
<keyword evidence="6" id="KW-0812">Transmembrane</keyword>
<evidence type="ECO:0000313" key="8">
    <source>
        <dbReference type="EMBL" id="EGD72369.1"/>
    </source>
</evidence>
<dbReference type="KEGG" id="sre:PTSG_00389"/>
<keyword evidence="6" id="KW-1133">Transmembrane helix</keyword>
<dbReference type="RefSeq" id="XP_004998938.1">
    <property type="nucleotide sequence ID" value="XM_004998881.1"/>
</dbReference>
<evidence type="ECO:0000313" key="9">
    <source>
        <dbReference type="Proteomes" id="UP000007799"/>
    </source>
</evidence>
<dbReference type="GO" id="GO:0006874">
    <property type="term" value="P:intracellular calcium ion homeostasis"/>
    <property type="evidence" value="ECO:0007669"/>
    <property type="project" value="TreeGrafter"/>
</dbReference>
<keyword evidence="6" id="KW-0472">Membrane</keyword>
<organism evidence="9">
    <name type="scientific">Salpingoeca rosetta (strain ATCC 50818 / BSB-021)</name>
    <dbReference type="NCBI Taxonomy" id="946362"/>
    <lineage>
        <taxon>Eukaryota</taxon>
        <taxon>Choanoflagellata</taxon>
        <taxon>Craspedida</taxon>
        <taxon>Salpingoecidae</taxon>
        <taxon>Salpingoeca</taxon>
    </lineage>
</organism>
<keyword evidence="9" id="KW-1185">Reference proteome</keyword>
<comment type="similarity">
    <text evidence="1">Belongs to the stanniocalcin family.</text>
</comment>
<dbReference type="GO" id="GO:0005179">
    <property type="term" value="F:hormone activity"/>
    <property type="evidence" value="ECO:0007669"/>
    <property type="project" value="UniProtKB-KW"/>
</dbReference>
<dbReference type="EMBL" id="GL832955">
    <property type="protein sequence ID" value="EGD72369.1"/>
    <property type="molecule type" value="Genomic_DNA"/>
</dbReference>
<feature type="region of interest" description="Disordered" evidence="5">
    <location>
        <begin position="337"/>
        <end position="356"/>
    </location>
</feature>
<dbReference type="PANTHER" id="PTHR11245:SF6">
    <property type="entry name" value="DUF19 DOMAIN-CONTAINING PROTEIN"/>
    <property type="match status" value="1"/>
</dbReference>
<evidence type="ECO:0000256" key="5">
    <source>
        <dbReference type="SAM" id="MobiDB-lite"/>
    </source>
</evidence>
<feature type="compositionally biased region" description="Low complexity" evidence="5">
    <location>
        <begin position="337"/>
        <end position="353"/>
    </location>
</feature>
<keyword evidence="3" id="KW-0372">Hormone</keyword>
<dbReference type="GO" id="GO:0005615">
    <property type="term" value="C:extracellular space"/>
    <property type="evidence" value="ECO:0007669"/>
    <property type="project" value="TreeGrafter"/>
</dbReference>
<name>F2TWC3_SALR5</name>
<feature type="chain" id="PRO_5003286860" evidence="7">
    <location>
        <begin position="30"/>
        <end position="412"/>
    </location>
</feature>
<evidence type="ECO:0000256" key="4">
    <source>
        <dbReference type="ARBA" id="ARBA00023157"/>
    </source>
</evidence>
<dbReference type="eggNOG" id="ENOG502S7EB">
    <property type="taxonomic scope" value="Eukaryota"/>
</dbReference>
<feature type="signal peptide" evidence="7">
    <location>
        <begin position="1"/>
        <end position="29"/>
    </location>
</feature>
<gene>
    <name evidence="8" type="ORF">PTSG_00389</name>
</gene>
<evidence type="ECO:0000256" key="3">
    <source>
        <dbReference type="ARBA" id="ARBA00022702"/>
    </source>
</evidence>
<sequence length="412" mass="43871">MRGMSAVVAVVCVAVVMVAVAPSLPTVRGCDVGACTFYNCVDEQTQCGPSGYAIGYGLKYCDKFTAAQSSFSDQGKVWVAETKQCLQQELEDYVTAMQRDPGASFPFDKAQCDSMRRAAMNSHVKCYTGGSVSVCSLRVSDWVRILKTIHEAFGDAFLNTVKQSLSTAKQCAGSLFASFGSGLFRFAVNPDDSRSRRDWSPEDYAAHRAALRQHVNRVRMQLSQLLHVAESNIFVDVSQVGEMDGNGMDTYVDGPEDAMHMDDLPTTRRTFDIVVHILHEGGRAHNLTSAVVDAVDRGTVDLRDLLPSEHRESAVLLGSGASLGGAQALAAASSPTDAALSSSSSPRSDARTGQPGVSTGAVAAIAVGCVAGTLLAVLALLRVTGHRVVRETAKPSADSKHQLLLDNAHNDI</sequence>
<comment type="subunit">
    <text evidence="2">Homodimer; disulfide-linked.</text>
</comment>
<protein>
    <submittedName>
        <fullName evidence="8">Uncharacterized protein</fullName>
    </submittedName>
</protein>
<feature type="transmembrane region" description="Helical" evidence="6">
    <location>
        <begin position="361"/>
        <end position="381"/>
    </location>
</feature>
<evidence type="ECO:0000256" key="2">
    <source>
        <dbReference type="ARBA" id="ARBA00011748"/>
    </source>
</evidence>
<evidence type="ECO:0000256" key="7">
    <source>
        <dbReference type="SAM" id="SignalP"/>
    </source>
</evidence>
<proteinExistence type="inferred from homology"/>
<dbReference type="STRING" id="946362.F2TWC3"/>
<dbReference type="InterPro" id="IPR004978">
    <property type="entry name" value="Stanniocalcin"/>
</dbReference>
<dbReference type="GeneID" id="16067766"/>
<dbReference type="AlphaFoldDB" id="F2TWC3"/>
<accession>F2TWC3</accession>